<gene>
    <name evidence="2" type="ORF">RF007C_13555</name>
</gene>
<dbReference type="Pfam" id="PF03432">
    <property type="entry name" value="Relaxase"/>
    <property type="match status" value="1"/>
</dbReference>
<sequence length="178" mass="20115">MEIFKVIIHTHGGDRYIDNAVNYVLDGRQECAKGYGVNPYDPDIAAMQMKRTAKYFNNQNKTPLFHYVTSYSPETAPTPEKALELTDKVFSNITDSHQALIGIHSEKQAKSLNHAHTVVNPTDFNTGKMMYGDNSTNYSIAQRMADVTGQLTKLIVRKEDETEWECPRVFVPHDSATD</sequence>
<proteinExistence type="predicted"/>
<feature type="domain" description="MobA/VirD2-like nuclease" evidence="1">
    <location>
        <begin position="23"/>
        <end position="145"/>
    </location>
</feature>
<dbReference type="EMBL" id="ATAX01000036">
    <property type="protein sequence ID" value="EWM52371.1"/>
    <property type="molecule type" value="Genomic_DNA"/>
</dbReference>
<name>W7UBB2_RUMFL</name>
<evidence type="ECO:0000313" key="3">
    <source>
        <dbReference type="Proteomes" id="UP000019365"/>
    </source>
</evidence>
<organism evidence="2 3">
    <name type="scientific">Ruminococcus flavefaciens 007c</name>
    <dbReference type="NCBI Taxonomy" id="1341157"/>
    <lineage>
        <taxon>Bacteria</taxon>
        <taxon>Bacillati</taxon>
        <taxon>Bacillota</taxon>
        <taxon>Clostridia</taxon>
        <taxon>Eubacteriales</taxon>
        <taxon>Oscillospiraceae</taxon>
        <taxon>Ruminococcus</taxon>
    </lineage>
</organism>
<evidence type="ECO:0000313" key="2">
    <source>
        <dbReference type="EMBL" id="EWM52371.1"/>
    </source>
</evidence>
<dbReference type="Proteomes" id="UP000019365">
    <property type="component" value="Unassembled WGS sequence"/>
</dbReference>
<comment type="caution">
    <text evidence="2">The sequence shown here is derived from an EMBL/GenBank/DDBJ whole genome shotgun (WGS) entry which is preliminary data.</text>
</comment>
<reference evidence="2 3" key="1">
    <citation type="journal article" date="2014" name="PLoS ONE">
        <title>Rumen cellulosomics: divergent fiber-degrading strategies revealed by comparative genome-wide analysis of six ruminococcal strains.</title>
        <authorList>
            <person name="Dassa B."/>
            <person name="Borovok I."/>
            <person name="Ruimy-Israeli V."/>
            <person name="Lamed R."/>
            <person name="Flint H.J."/>
            <person name="Duncan S.H."/>
            <person name="Henrissat B."/>
            <person name="Coutinho P."/>
            <person name="Morrison M."/>
            <person name="Mosoni P."/>
            <person name="Yeoman C.J."/>
            <person name="White B.A."/>
            <person name="Bayer E.A."/>
        </authorList>
    </citation>
    <scope>NUCLEOTIDE SEQUENCE [LARGE SCALE GENOMIC DNA]</scope>
    <source>
        <strain evidence="2 3">007c</strain>
    </source>
</reference>
<dbReference type="RefSeq" id="WP_037301449.1">
    <property type="nucleotide sequence ID" value="NZ_ATAX01000036.1"/>
</dbReference>
<dbReference type="OrthoDB" id="1821488at2"/>
<keyword evidence="3" id="KW-1185">Reference proteome</keyword>
<evidence type="ECO:0000259" key="1">
    <source>
        <dbReference type="Pfam" id="PF03432"/>
    </source>
</evidence>
<accession>W7UBB2</accession>
<protein>
    <recommendedName>
        <fullName evidence="1">MobA/VirD2-like nuclease domain-containing protein</fullName>
    </recommendedName>
</protein>
<dbReference type="AlphaFoldDB" id="W7UBB2"/>
<dbReference type="InterPro" id="IPR005094">
    <property type="entry name" value="Endonuclease_MobA/VirD2"/>
</dbReference>